<dbReference type="InterPro" id="IPR042178">
    <property type="entry name" value="Serpin_sf_1"/>
</dbReference>
<protein>
    <recommendedName>
        <fullName evidence="4">Serpin domain-containing protein</fullName>
    </recommendedName>
</protein>
<evidence type="ECO:0000259" key="4">
    <source>
        <dbReference type="Pfam" id="PF00079"/>
    </source>
</evidence>
<evidence type="ECO:0000313" key="5">
    <source>
        <dbReference type="EMBL" id="KAJ8939790.1"/>
    </source>
</evidence>
<dbReference type="GO" id="GO:0005615">
    <property type="term" value="C:extracellular space"/>
    <property type="evidence" value="ECO:0007669"/>
    <property type="project" value="InterPro"/>
</dbReference>
<comment type="caution">
    <text evidence="5">The sequence shown here is derived from an EMBL/GenBank/DDBJ whole genome shotgun (WGS) entry which is preliminary data.</text>
</comment>
<dbReference type="PANTHER" id="PTHR11461:SF211">
    <property type="entry name" value="GH10112P-RELATED"/>
    <property type="match status" value="1"/>
</dbReference>
<dbReference type="InterPro" id="IPR023796">
    <property type="entry name" value="Serpin_dom"/>
</dbReference>
<evidence type="ECO:0000256" key="3">
    <source>
        <dbReference type="ARBA" id="ARBA00022900"/>
    </source>
</evidence>
<dbReference type="SUPFAM" id="SSF56574">
    <property type="entry name" value="Serpins"/>
    <property type="match status" value="2"/>
</dbReference>
<dbReference type="EMBL" id="JANEYF010003049">
    <property type="protein sequence ID" value="KAJ8939790.1"/>
    <property type="molecule type" value="Genomic_DNA"/>
</dbReference>
<feature type="domain" description="Serpin" evidence="4">
    <location>
        <begin position="5"/>
        <end position="77"/>
    </location>
</feature>
<dbReference type="GO" id="GO:0004867">
    <property type="term" value="F:serine-type endopeptidase inhibitor activity"/>
    <property type="evidence" value="ECO:0007669"/>
    <property type="project" value="UniProtKB-KW"/>
</dbReference>
<proteinExistence type="inferred from homology"/>
<evidence type="ECO:0000256" key="1">
    <source>
        <dbReference type="ARBA" id="ARBA00009500"/>
    </source>
</evidence>
<dbReference type="Gene3D" id="3.30.497.10">
    <property type="entry name" value="Antithrombin, subunit I, domain 2"/>
    <property type="match status" value="2"/>
</dbReference>
<feature type="non-terminal residue" evidence="5">
    <location>
        <position position="1"/>
    </location>
</feature>
<name>A0AAV8XMK7_9CUCU</name>
<dbReference type="InterPro" id="IPR042185">
    <property type="entry name" value="Serpin_sf_2"/>
</dbReference>
<accession>A0AAV8XMK7</accession>
<dbReference type="InterPro" id="IPR000215">
    <property type="entry name" value="Serpin_fam"/>
</dbReference>
<dbReference type="AlphaFoldDB" id="A0AAV8XMK7"/>
<keyword evidence="3" id="KW-0722">Serine protease inhibitor</keyword>
<dbReference type="PANTHER" id="PTHR11461">
    <property type="entry name" value="SERINE PROTEASE INHIBITOR, SERPIN"/>
    <property type="match status" value="1"/>
</dbReference>
<dbReference type="Pfam" id="PF00079">
    <property type="entry name" value="Serpin"/>
    <property type="match status" value="1"/>
</dbReference>
<dbReference type="InterPro" id="IPR036186">
    <property type="entry name" value="Serpin_sf"/>
</dbReference>
<reference evidence="5" key="1">
    <citation type="journal article" date="2023" name="Insect Mol. Biol.">
        <title>Genome sequencing provides insights into the evolution of gene families encoding plant cell wall-degrading enzymes in longhorned beetles.</title>
        <authorList>
            <person name="Shin N.R."/>
            <person name="Okamura Y."/>
            <person name="Kirsch R."/>
            <person name="Pauchet Y."/>
        </authorList>
    </citation>
    <scope>NUCLEOTIDE SEQUENCE</scope>
    <source>
        <strain evidence="5">RBIC_L_NR</strain>
    </source>
</reference>
<keyword evidence="2" id="KW-0646">Protease inhibitor</keyword>
<evidence type="ECO:0000256" key="2">
    <source>
        <dbReference type="ARBA" id="ARBA00022690"/>
    </source>
</evidence>
<evidence type="ECO:0000313" key="6">
    <source>
        <dbReference type="Proteomes" id="UP001162156"/>
    </source>
</evidence>
<keyword evidence="6" id="KW-1185">Reference proteome</keyword>
<dbReference type="Proteomes" id="UP001162156">
    <property type="component" value="Unassembled WGS sequence"/>
</dbReference>
<organism evidence="5 6">
    <name type="scientific">Rhamnusium bicolor</name>
    <dbReference type="NCBI Taxonomy" id="1586634"/>
    <lineage>
        <taxon>Eukaryota</taxon>
        <taxon>Metazoa</taxon>
        <taxon>Ecdysozoa</taxon>
        <taxon>Arthropoda</taxon>
        <taxon>Hexapoda</taxon>
        <taxon>Insecta</taxon>
        <taxon>Pterygota</taxon>
        <taxon>Neoptera</taxon>
        <taxon>Endopterygota</taxon>
        <taxon>Coleoptera</taxon>
        <taxon>Polyphaga</taxon>
        <taxon>Cucujiformia</taxon>
        <taxon>Chrysomeloidea</taxon>
        <taxon>Cerambycidae</taxon>
        <taxon>Lepturinae</taxon>
        <taxon>Rhagiini</taxon>
        <taxon>Rhamnusium</taxon>
    </lineage>
</organism>
<comment type="similarity">
    <text evidence="1">Belongs to the serpin family.</text>
</comment>
<sequence length="126" mass="13989">EITKYEQGNFIVSPVSAEIVLAFTQEGAKGETADEFKSGLHLPSTDQKTQYAFKYFLPNFKRDQADLKIWSANKIYLGIKKAFHKGADFSGIFASDDTDISINDVIQKTYISFNEFGSEATSPTTG</sequence>
<gene>
    <name evidence="5" type="ORF">NQ314_010994</name>
</gene>
<dbReference type="Gene3D" id="2.30.39.10">
    <property type="entry name" value="Alpha-1-antitrypsin, domain 1"/>
    <property type="match status" value="1"/>
</dbReference>